<dbReference type="InterPro" id="IPR003599">
    <property type="entry name" value="Ig_sub"/>
</dbReference>
<comment type="caution">
    <text evidence="4">The sequence shown here is derived from an EMBL/GenBank/DDBJ whole genome shotgun (WGS) entry which is preliminary data.</text>
</comment>
<organism evidence="4 5">
    <name type="scientific">Clarias magur</name>
    <name type="common">Asian catfish</name>
    <name type="synonym">Macropteronotus magur</name>
    <dbReference type="NCBI Taxonomy" id="1594786"/>
    <lineage>
        <taxon>Eukaryota</taxon>
        <taxon>Metazoa</taxon>
        <taxon>Chordata</taxon>
        <taxon>Craniata</taxon>
        <taxon>Vertebrata</taxon>
        <taxon>Euteleostomi</taxon>
        <taxon>Actinopterygii</taxon>
        <taxon>Neopterygii</taxon>
        <taxon>Teleostei</taxon>
        <taxon>Ostariophysi</taxon>
        <taxon>Siluriformes</taxon>
        <taxon>Clariidae</taxon>
        <taxon>Clarias</taxon>
    </lineage>
</organism>
<feature type="non-terminal residue" evidence="4">
    <location>
        <position position="378"/>
    </location>
</feature>
<dbReference type="PROSITE" id="PS50835">
    <property type="entry name" value="IG_LIKE"/>
    <property type="match status" value="4"/>
</dbReference>
<dbReference type="InterPro" id="IPR007110">
    <property type="entry name" value="Ig-like_dom"/>
</dbReference>
<evidence type="ECO:0000256" key="1">
    <source>
        <dbReference type="ARBA" id="ARBA00022729"/>
    </source>
</evidence>
<dbReference type="SMART" id="SM00408">
    <property type="entry name" value="IGc2"/>
    <property type="match status" value="3"/>
</dbReference>
<reference evidence="4" key="1">
    <citation type="submission" date="2020-07" db="EMBL/GenBank/DDBJ databases">
        <title>Clarias magur genome sequencing, assembly and annotation.</title>
        <authorList>
            <person name="Kushwaha B."/>
            <person name="Kumar R."/>
            <person name="Das P."/>
            <person name="Joshi C.G."/>
            <person name="Kumar D."/>
            <person name="Nagpure N.S."/>
            <person name="Pandey M."/>
            <person name="Agarwal S."/>
            <person name="Srivastava S."/>
            <person name="Singh M."/>
            <person name="Sahoo L."/>
            <person name="Jayasankar P."/>
            <person name="Meher P.K."/>
            <person name="Koringa P.G."/>
            <person name="Iquebal M.A."/>
            <person name="Das S.P."/>
            <person name="Bit A."/>
            <person name="Patnaik S."/>
            <person name="Patel N."/>
            <person name="Shah T.M."/>
            <person name="Hinsu A."/>
            <person name="Jena J.K."/>
        </authorList>
    </citation>
    <scope>NUCLEOTIDE SEQUENCE</scope>
    <source>
        <strain evidence="4">CIFAMagur01</strain>
        <tissue evidence="4">Testis</tissue>
    </source>
</reference>
<evidence type="ECO:0000259" key="3">
    <source>
        <dbReference type="PROSITE" id="PS50835"/>
    </source>
</evidence>
<dbReference type="OrthoDB" id="6151406at2759"/>
<gene>
    <name evidence="4" type="ORF">DAT39_013587</name>
</gene>
<dbReference type="Pfam" id="PF13895">
    <property type="entry name" value="Ig_2"/>
    <property type="match status" value="1"/>
</dbReference>
<dbReference type="Proteomes" id="UP000727407">
    <property type="component" value="Unassembled WGS sequence"/>
</dbReference>
<dbReference type="GO" id="GO:0006955">
    <property type="term" value="P:immune response"/>
    <property type="evidence" value="ECO:0007669"/>
    <property type="project" value="TreeGrafter"/>
</dbReference>
<dbReference type="PANTHER" id="PTHR11481">
    <property type="entry name" value="IMMUNOGLOBULIN FC RECEPTOR"/>
    <property type="match status" value="1"/>
</dbReference>
<feature type="domain" description="Ig-like" evidence="3">
    <location>
        <begin position="13"/>
        <end position="96"/>
    </location>
</feature>
<keyword evidence="2" id="KW-1015">Disulfide bond</keyword>
<keyword evidence="5" id="KW-1185">Reference proteome</keyword>
<dbReference type="SMART" id="SM00409">
    <property type="entry name" value="IG"/>
    <property type="match status" value="4"/>
</dbReference>
<dbReference type="InterPro" id="IPR036179">
    <property type="entry name" value="Ig-like_dom_sf"/>
</dbReference>
<proteinExistence type="predicted"/>
<dbReference type="FunFam" id="2.60.40.10:FF:001607">
    <property type="entry name" value="Leukocyte immune-type receptor TS32.15 L2.5a"/>
    <property type="match status" value="2"/>
</dbReference>
<dbReference type="InterPro" id="IPR050488">
    <property type="entry name" value="Ig_Fc_receptor"/>
</dbReference>
<sequence length="378" mass="42532">LMGLIHCILTESPKPVVNVESNTPEFRGESVTFSCDINGGGTTEWTYEWFKDNSPVSSSHTTQRITVEYDGGKYTCRGMRRSDYQYSQMSDPVTLSVSAKPQPKLTSSLEGDVLTGNSVTLICTLNVPSSGWTFHWIKNRHHNTETATHTYTISPVSVSDRGRYMCYAGRGKPEYTTHSSNELQLKVIEIKPEVIIKPDTQVYRGERVTFTCDIKGEKSTEWTYSWYKNDNTENPHRTTQEFSIYSVGDSDRGKYTCRGTRSDSQLSEISDAVTLSVSENPKPELTSSPKGDALTGNSVTLTCRVKLLSAGWKIYWNKNRQSTETETETHSYSYSSYYSHHTISPVRVSDGGQYRCRAGRGNPVYYTQYSDALSLNVI</sequence>
<evidence type="ECO:0000313" key="4">
    <source>
        <dbReference type="EMBL" id="KAF5896706.1"/>
    </source>
</evidence>
<dbReference type="EMBL" id="QNUK01000267">
    <property type="protein sequence ID" value="KAF5896706.1"/>
    <property type="molecule type" value="Genomic_DNA"/>
</dbReference>
<dbReference type="GO" id="GO:0009897">
    <property type="term" value="C:external side of plasma membrane"/>
    <property type="evidence" value="ECO:0007669"/>
    <property type="project" value="TreeGrafter"/>
</dbReference>
<feature type="non-terminal residue" evidence="4">
    <location>
        <position position="1"/>
    </location>
</feature>
<dbReference type="AlphaFoldDB" id="A0A8J4U1M3"/>
<feature type="domain" description="Ig-like" evidence="3">
    <location>
        <begin position="192"/>
        <end position="274"/>
    </location>
</feature>
<feature type="domain" description="Ig-like" evidence="3">
    <location>
        <begin position="283"/>
        <end position="374"/>
    </location>
</feature>
<dbReference type="InterPro" id="IPR013783">
    <property type="entry name" value="Ig-like_fold"/>
</dbReference>
<dbReference type="PANTHER" id="PTHR11481:SF112">
    <property type="entry name" value="FC RECEPTOR-LIKE PROTEIN 4-RELATED"/>
    <property type="match status" value="1"/>
</dbReference>
<dbReference type="InterPro" id="IPR003598">
    <property type="entry name" value="Ig_sub2"/>
</dbReference>
<dbReference type="GO" id="GO:0007166">
    <property type="term" value="P:cell surface receptor signaling pathway"/>
    <property type="evidence" value="ECO:0007669"/>
    <property type="project" value="TreeGrafter"/>
</dbReference>
<name>A0A8J4U1M3_CLAMG</name>
<protein>
    <submittedName>
        <fullName evidence="4">Carcinoembryonic antigen-related cell adhesion molecule 5-like</fullName>
    </submittedName>
</protein>
<evidence type="ECO:0000256" key="2">
    <source>
        <dbReference type="ARBA" id="ARBA00023157"/>
    </source>
</evidence>
<keyword evidence="1" id="KW-0732">Signal</keyword>
<feature type="domain" description="Ig-like" evidence="3">
    <location>
        <begin position="103"/>
        <end position="184"/>
    </location>
</feature>
<dbReference type="SUPFAM" id="SSF48726">
    <property type="entry name" value="Immunoglobulin"/>
    <property type="match status" value="4"/>
</dbReference>
<accession>A0A8J4U1M3</accession>
<dbReference type="Pfam" id="PF13927">
    <property type="entry name" value="Ig_3"/>
    <property type="match status" value="3"/>
</dbReference>
<dbReference type="GO" id="GO:0004888">
    <property type="term" value="F:transmembrane signaling receptor activity"/>
    <property type="evidence" value="ECO:0007669"/>
    <property type="project" value="TreeGrafter"/>
</dbReference>
<evidence type="ECO:0000313" key="5">
    <source>
        <dbReference type="Proteomes" id="UP000727407"/>
    </source>
</evidence>
<dbReference type="Gene3D" id="2.60.40.10">
    <property type="entry name" value="Immunoglobulins"/>
    <property type="match status" value="4"/>
</dbReference>